<dbReference type="PANTHER" id="PTHR31600">
    <property type="entry name" value="TINY MACROCYSTS PROTEIN B-RELATED"/>
    <property type="match status" value="1"/>
</dbReference>
<protein>
    <submittedName>
        <fullName evidence="3">TmcB-like protein</fullName>
    </submittedName>
</protein>
<keyword evidence="4" id="KW-1185">Reference proteome</keyword>
<gene>
    <name evidence="3" type="ORF">J8273_0259</name>
</gene>
<dbReference type="Proteomes" id="UP000717585">
    <property type="component" value="Unassembled WGS sequence"/>
</dbReference>
<evidence type="ECO:0000313" key="3">
    <source>
        <dbReference type="EMBL" id="KAG9395045.1"/>
    </source>
</evidence>
<feature type="transmembrane region" description="Helical" evidence="2">
    <location>
        <begin position="1298"/>
        <end position="1321"/>
    </location>
</feature>
<feature type="region of interest" description="Disordered" evidence="1">
    <location>
        <begin position="936"/>
        <end position="959"/>
    </location>
</feature>
<feature type="transmembrane region" description="Helical" evidence="2">
    <location>
        <begin position="296"/>
        <end position="317"/>
    </location>
</feature>
<feature type="transmembrane region" description="Helical" evidence="2">
    <location>
        <begin position="175"/>
        <end position="197"/>
    </location>
</feature>
<feature type="transmembrane region" description="Helical" evidence="2">
    <location>
        <begin position="218"/>
        <end position="237"/>
    </location>
</feature>
<feature type="compositionally biased region" description="Low complexity" evidence="1">
    <location>
        <begin position="9"/>
        <end position="20"/>
    </location>
</feature>
<feature type="transmembrane region" description="Helical" evidence="2">
    <location>
        <begin position="97"/>
        <end position="120"/>
    </location>
</feature>
<dbReference type="EMBL" id="JAHDYR010000012">
    <property type="protein sequence ID" value="KAG9395045.1"/>
    <property type="molecule type" value="Genomic_DNA"/>
</dbReference>
<feature type="compositionally biased region" description="Polar residues" evidence="1">
    <location>
        <begin position="943"/>
        <end position="959"/>
    </location>
</feature>
<feature type="transmembrane region" description="Helical" evidence="2">
    <location>
        <begin position="630"/>
        <end position="655"/>
    </location>
</feature>
<dbReference type="PANTHER" id="PTHR31600:SF2">
    <property type="entry name" value="GAMETE ENRICHED GENE 10 PROTEIN-RELATED"/>
    <property type="match status" value="1"/>
</dbReference>
<sequence>MHRAHSDLDSSSMVSSGTSDVSADTSLRSLFFELMYLTSSPSKLFWVLSLFFLGIDSLQILSFATDRVFGRWTLAPWLQDGLSLTRVTILLSMFEQYHLAAVLGVAIVAFLVLFCGVCYLSARAIQHARVPNIMLVRFIRLTLICLTTFSFIPVFSVLVHIAVTDIALSASLNTAMGLAAAVIAIIVTGTITLTSLTSYPFGFTSSNPLSRQHSRIDIMYLAAKAVTVLLFQLPAMQARPKLLGAWMLVFILVHIAAYGVIAPYYRITTNMARVLTVAVMLAGLGLYVHWSVALVLLLLSPLAALLPLAAVGTATLLTMKFRAAAIAEEDLDAAVQLRPVLLAPLQVELALRLSRRRIRCAKARVAKIKKAVPMTLLEYGGGVDEEGALDTRRLSPDQHDDIAQAEATIKQEVRFGMRLFTVARARWPRSSYLAMTYVLFCAAYRGDTLQSAIHSTGRAMQGAPWAMDSRYFSFIAHRYRSALYEDSSVITKLEAQRNMATLIKSQRKLADALNTFWTHIADNQGTGFAVSHFKPTMRVTKQIATLLGSTERLYKAMLAAPTPRIVRSYAQYVQLFSTATGAYTDQLYGIADELEVAPGSGPRSGPGPVPRLDIQGGVGVGSFKFFHIRAVASTVLILGLFAVSVLACEVVMMLYSHIVWESFAISSLATGLQFCGLSYAAVQRDTVTAVALTVATAEVAGATFSSIINERGQEYIEAAATMYAYGLQLYVAGDLSMFEDPYAVIADIDQTVLDRLGNTVVVGLTHALYNLPDLLATTTLLVPTVTGGAHDGGWEEVSLLSEVSGIIHTIESLAACVMEKTAAGSSTPATDCFNQQVDTIIRYELAIVGNLFPALSEVSERVFIVTQVFPLLELVSFGAIFVLLMTSVLVVSVTLYIVPMTRDISSSVGILTLFSSVPEETLSAVVSRVQLLRTRRADPKPASTDSPALQPTPATRTAVQTPVGLTHTVDFGATRVIDSDLSMPVTAAQSSSSESDSDASVVLNQPMTFPEASTALSLVEVADTEADLVDAVALGDTDAVMLPNKPLVRGAGHIKAGLFRGRMGVRQLPTLSLWMALFAAVYLTMCGYVLYRSGGVSQTASTLFYQYQSAIQLRHGLVALMSTTVSLSSTYHPTNMTFLRHEFDAIGESTANLIPHLNGYSVADDPIFESAWAQTGWSAVKRPATTLSGLIVMDSWVDGANEDDITGLLYSDECIRLSDFFCVNVLLHAAEAQHGLIMATTSYLASFDELFAAIIGGTFSGASYAQKFILGEVDVYGGIVRVTSCLRDRLSAEVGGTMVGVGAFLCVFCVVLALFYGLYLFRTIVNISRTRRHFGVLYRSLPRDGLPANLVEAFQEVFPDEN</sequence>
<reference evidence="3" key="1">
    <citation type="submission" date="2021-05" db="EMBL/GenBank/DDBJ databases">
        <title>A free-living protist that lacks canonical eukaryotic 1 DNA replication and segregation systems.</title>
        <authorList>
            <person name="Salas-Leiva D.E."/>
            <person name="Tromer E.C."/>
            <person name="Curtis B.A."/>
            <person name="Jerlstrom-Hultqvist J."/>
            <person name="Kolisko M."/>
            <person name="Yi Z."/>
            <person name="Salas-Leiva J.S."/>
            <person name="Gallot-Lavallee L."/>
            <person name="Kops G.J.P.L."/>
            <person name="Archibald J.M."/>
            <person name="Simpson A.G.B."/>
            <person name="Roger A.J."/>
        </authorList>
    </citation>
    <scope>NUCLEOTIDE SEQUENCE</scope>
    <source>
        <strain evidence="3">BICM</strain>
    </source>
</reference>
<evidence type="ECO:0000313" key="4">
    <source>
        <dbReference type="Proteomes" id="UP000717585"/>
    </source>
</evidence>
<feature type="transmembrane region" description="Helical" evidence="2">
    <location>
        <begin position="1071"/>
        <end position="1091"/>
    </location>
</feature>
<name>A0A8J6AXP3_9EUKA</name>
<feature type="transmembrane region" description="Helical" evidence="2">
    <location>
        <begin position="272"/>
        <end position="290"/>
    </location>
</feature>
<evidence type="ECO:0000256" key="1">
    <source>
        <dbReference type="SAM" id="MobiDB-lite"/>
    </source>
</evidence>
<feature type="transmembrane region" description="Helical" evidence="2">
    <location>
        <begin position="874"/>
        <end position="898"/>
    </location>
</feature>
<keyword evidence="2" id="KW-1133">Transmembrane helix</keyword>
<accession>A0A8J6AXP3</accession>
<feature type="transmembrane region" description="Helical" evidence="2">
    <location>
        <begin position="44"/>
        <end position="64"/>
    </location>
</feature>
<feature type="region of interest" description="Disordered" evidence="1">
    <location>
        <begin position="1"/>
        <end position="20"/>
    </location>
</feature>
<organism evidence="3 4">
    <name type="scientific">Carpediemonas membranifera</name>
    <dbReference type="NCBI Taxonomy" id="201153"/>
    <lineage>
        <taxon>Eukaryota</taxon>
        <taxon>Metamonada</taxon>
        <taxon>Carpediemonas-like organisms</taxon>
        <taxon>Carpediemonas</taxon>
    </lineage>
</organism>
<comment type="caution">
    <text evidence="3">The sequence shown here is derived from an EMBL/GenBank/DDBJ whole genome shotgun (WGS) entry which is preliminary data.</text>
</comment>
<keyword evidence="2" id="KW-0472">Membrane</keyword>
<keyword evidence="2" id="KW-0812">Transmembrane</keyword>
<dbReference type="InterPro" id="IPR052994">
    <property type="entry name" value="Tiny_macrocysts_regulators"/>
</dbReference>
<evidence type="ECO:0000256" key="2">
    <source>
        <dbReference type="SAM" id="Phobius"/>
    </source>
</evidence>
<feature type="transmembrane region" description="Helical" evidence="2">
    <location>
        <begin position="141"/>
        <end position="163"/>
    </location>
</feature>
<feature type="transmembrane region" description="Helical" evidence="2">
    <location>
        <begin position="243"/>
        <end position="265"/>
    </location>
</feature>
<proteinExistence type="predicted"/>